<protein>
    <submittedName>
        <fullName evidence="2">GNAT family N-acetyltransferase</fullName>
    </submittedName>
</protein>
<dbReference type="EMBL" id="JAGGDJ010000005">
    <property type="protein sequence ID" value="MBO7744772.1"/>
    <property type="molecule type" value="Genomic_DNA"/>
</dbReference>
<dbReference type="InterPro" id="IPR016181">
    <property type="entry name" value="Acyl_CoA_acyltransferase"/>
</dbReference>
<dbReference type="RefSeq" id="WP_208847699.1">
    <property type="nucleotide sequence ID" value="NZ_JAGGDJ010000005.1"/>
</dbReference>
<sequence>MNPLLLDIPSQFETERLLLRVPRPGDGRAVAEAMKASMKELRAWLPFAQEEPDEDRTEANLREAYAQFIRREDMRLLLFEKSTGQFIGSSGLHNPDWNVRKFEIGYWIDTRHGGKGYMTEAVQGITVFAFTELLARRVEIRCDALNEKSQAIPQRLGFWHEATLRNDGLSADGSRLRDTYIFGMIP</sequence>
<dbReference type="SUPFAM" id="SSF55729">
    <property type="entry name" value="Acyl-CoA N-acyltransferases (Nat)"/>
    <property type="match status" value="1"/>
</dbReference>
<dbReference type="InterPro" id="IPR051908">
    <property type="entry name" value="Ribosomal_N-acetyltransferase"/>
</dbReference>
<dbReference type="PANTHER" id="PTHR43441:SF3">
    <property type="entry name" value="ACETYLTRANSFERASE"/>
    <property type="match status" value="1"/>
</dbReference>
<dbReference type="Pfam" id="PF13302">
    <property type="entry name" value="Acetyltransf_3"/>
    <property type="match status" value="1"/>
</dbReference>
<evidence type="ECO:0000313" key="3">
    <source>
        <dbReference type="Proteomes" id="UP000670947"/>
    </source>
</evidence>
<dbReference type="PROSITE" id="PS51186">
    <property type="entry name" value="GNAT"/>
    <property type="match status" value="1"/>
</dbReference>
<reference evidence="2 3" key="1">
    <citation type="submission" date="2021-03" db="EMBL/GenBank/DDBJ databases">
        <title>Paenibacillus artemisicola MWE-103 whole genome sequence.</title>
        <authorList>
            <person name="Ham Y.J."/>
        </authorList>
    </citation>
    <scope>NUCLEOTIDE SEQUENCE [LARGE SCALE GENOMIC DNA]</scope>
    <source>
        <strain evidence="2 3">MWE-103</strain>
    </source>
</reference>
<dbReference type="Proteomes" id="UP000670947">
    <property type="component" value="Unassembled WGS sequence"/>
</dbReference>
<dbReference type="InterPro" id="IPR000182">
    <property type="entry name" value="GNAT_dom"/>
</dbReference>
<feature type="domain" description="N-acetyltransferase" evidence="1">
    <location>
        <begin position="36"/>
        <end position="181"/>
    </location>
</feature>
<gene>
    <name evidence="2" type="ORF">I8J29_11230</name>
</gene>
<evidence type="ECO:0000259" key="1">
    <source>
        <dbReference type="PROSITE" id="PS51186"/>
    </source>
</evidence>
<organism evidence="2 3">
    <name type="scientific">Paenibacillus artemisiicola</name>
    <dbReference type="NCBI Taxonomy" id="1172618"/>
    <lineage>
        <taxon>Bacteria</taxon>
        <taxon>Bacillati</taxon>
        <taxon>Bacillota</taxon>
        <taxon>Bacilli</taxon>
        <taxon>Bacillales</taxon>
        <taxon>Paenibacillaceae</taxon>
        <taxon>Paenibacillus</taxon>
    </lineage>
</organism>
<comment type="caution">
    <text evidence="2">The sequence shown here is derived from an EMBL/GenBank/DDBJ whole genome shotgun (WGS) entry which is preliminary data.</text>
</comment>
<proteinExistence type="predicted"/>
<accession>A0ABS3W8X1</accession>
<evidence type="ECO:0000313" key="2">
    <source>
        <dbReference type="EMBL" id="MBO7744772.1"/>
    </source>
</evidence>
<dbReference type="PANTHER" id="PTHR43441">
    <property type="entry name" value="RIBOSOMAL-PROTEIN-SERINE ACETYLTRANSFERASE"/>
    <property type="match status" value="1"/>
</dbReference>
<name>A0ABS3W8X1_9BACL</name>
<dbReference type="Gene3D" id="3.40.630.30">
    <property type="match status" value="1"/>
</dbReference>
<keyword evidence="3" id="KW-1185">Reference proteome</keyword>